<protein>
    <submittedName>
        <fullName evidence="2">Uncharacterized protein</fullName>
    </submittedName>
</protein>
<dbReference type="RefSeq" id="WP_146516442.1">
    <property type="nucleotide sequence ID" value="NZ_SJPI01000002.1"/>
</dbReference>
<feature type="region of interest" description="Disordered" evidence="1">
    <location>
        <begin position="63"/>
        <end position="93"/>
    </location>
</feature>
<name>A0A5C5WKW4_9BACT</name>
<dbReference type="AlphaFoldDB" id="A0A5C5WKW4"/>
<accession>A0A5C5WKW4</accession>
<gene>
    <name evidence="2" type="ORF">Pla22_41560</name>
</gene>
<comment type="caution">
    <text evidence="2">The sequence shown here is derived from an EMBL/GenBank/DDBJ whole genome shotgun (WGS) entry which is preliminary data.</text>
</comment>
<evidence type="ECO:0000256" key="1">
    <source>
        <dbReference type="SAM" id="MobiDB-lite"/>
    </source>
</evidence>
<reference evidence="2 3" key="1">
    <citation type="submission" date="2019-02" db="EMBL/GenBank/DDBJ databases">
        <title>Deep-cultivation of Planctomycetes and their phenomic and genomic characterization uncovers novel biology.</title>
        <authorList>
            <person name="Wiegand S."/>
            <person name="Jogler M."/>
            <person name="Boedeker C."/>
            <person name="Pinto D."/>
            <person name="Vollmers J."/>
            <person name="Rivas-Marin E."/>
            <person name="Kohn T."/>
            <person name="Peeters S.H."/>
            <person name="Heuer A."/>
            <person name="Rast P."/>
            <person name="Oberbeckmann S."/>
            <person name="Bunk B."/>
            <person name="Jeske O."/>
            <person name="Meyerdierks A."/>
            <person name="Storesund J.E."/>
            <person name="Kallscheuer N."/>
            <person name="Luecker S."/>
            <person name="Lage O.M."/>
            <person name="Pohl T."/>
            <person name="Merkel B.J."/>
            <person name="Hornburger P."/>
            <person name="Mueller R.-W."/>
            <person name="Bruemmer F."/>
            <person name="Labrenz M."/>
            <person name="Spormann A.M."/>
            <person name="Op Den Camp H."/>
            <person name="Overmann J."/>
            <person name="Amann R."/>
            <person name="Jetten M.S.M."/>
            <person name="Mascher T."/>
            <person name="Medema M.H."/>
            <person name="Devos D.P."/>
            <person name="Kaster A.-K."/>
            <person name="Ovreas L."/>
            <person name="Rohde M."/>
            <person name="Galperin M.Y."/>
            <person name="Jogler C."/>
        </authorList>
    </citation>
    <scope>NUCLEOTIDE SEQUENCE [LARGE SCALE GENOMIC DNA]</scope>
    <source>
        <strain evidence="2 3">Pla22</strain>
    </source>
</reference>
<feature type="compositionally biased region" description="Polar residues" evidence="1">
    <location>
        <begin position="63"/>
        <end position="77"/>
    </location>
</feature>
<dbReference type="EMBL" id="SJPI01000002">
    <property type="protein sequence ID" value="TWT51378.1"/>
    <property type="molecule type" value="Genomic_DNA"/>
</dbReference>
<evidence type="ECO:0000313" key="3">
    <source>
        <dbReference type="Proteomes" id="UP000316598"/>
    </source>
</evidence>
<keyword evidence="3" id="KW-1185">Reference proteome</keyword>
<dbReference type="PROSITE" id="PS51257">
    <property type="entry name" value="PROKAR_LIPOPROTEIN"/>
    <property type="match status" value="1"/>
</dbReference>
<dbReference type="OrthoDB" id="278164at2"/>
<sequence>MKMQSITVGLQQKIGQPNFGSIGASCVVEVTLDDREMDDATVIEQRIRQAFARCRRSIDDQLSSQVAVKSNRTNSPSPVRPSGSKSKACRPATEKQIRAIKTIALKHGIALASELRSRFQVESPERLSIVEASSLIDTLKKTSIAN</sequence>
<evidence type="ECO:0000313" key="2">
    <source>
        <dbReference type="EMBL" id="TWT51378.1"/>
    </source>
</evidence>
<proteinExistence type="predicted"/>
<dbReference type="Proteomes" id="UP000316598">
    <property type="component" value="Unassembled WGS sequence"/>
</dbReference>
<organism evidence="2 3">
    <name type="scientific">Rubripirellula amarantea</name>
    <dbReference type="NCBI Taxonomy" id="2527999"/>
    <lineage>
        <taxon>Bacteria</taxon>
        <taxon>Pseudomonadati</taxon>
        <taxon>Planctomycetota</taxon>
        <taxon>Planctomycetia</taxon>
        <taxon>Pirellulales</taxon>
        <taxon>Pirellulaceae</taxon>
        <taxon>Rubripirellula</taxon>
    </lineage>
</organism>